<dbReference type="SUPFAM" id="SSF103473">
    <property type="entry name" value="MFS general substrate transporter"/>
    <property type="match status" value="1"/>
</dbReference>
<keyword evidence="5 10" id="KW-0812">Transmembrane</keyword>
<evidence type="ECO:0000256" key="1">
    <source>
        <dbReference type="ARBA" id="ARBA00004141"/>
    </source>
</evidence>
<dbReference type="EMBL" id="FN595749">
    <property type="protein sequence ID" value="CCB50363.1"/>
    <property type="molecule type" value="Genomic_DNA"/>
</dbReference>
<dbReference type="Proteomes" id="UP000009183">
    <property type="component" value="Chromosome 5"/>
</dbReference>
<gene>
    <name evidence="12" type="ordered locus">VIT_05s0020g02260</name>
</gene>
<proteinExistence type="inferred from homology"/>
<sequence>MEYHESTRQQDMTEPLIRQDEKGSIISEEDDDLKPENPSQKGSPGVEWLSTAIAVWGSFQFGCCVHYTSPTQTAIRKDLNLSLAEYSVFASVLAIGAMIGGLTSGHISDLIGRKGTMRVAAAFCIVGWLAIGFTEGVLLLDLGRMCTGYGIGIFSYVVPVFIAEIAPKDLRGGFTSLNELMIQVGGSITYLLGTVLTWRMLALVGLIPSLMLILGMFFVPESPRWLVMVGQQREFEASLQRLRGKDADISFEASEIQEYTEKLQQMPQIRILDLFQKRYLHSVIVSIFPFHYSGLYLKLWIGLMLFKQFGGMSAIGSYASATLELAGFSSGKFGTIVIGLCQIPVTTIAVALMDRCGRRPLLLVSSVGTFLGTFLIGLAFYLKDHELVLKLIPMMVLAGVLIYLWSLASGIGSASWVIMSEIFPLNVKGAAGSLAIWANWFGSWAVSYTFNYLISWSSSGTFFLYSAVSAAAILFVAKLVPETRRRTLEEIQAHMLFSNSHS</sequence>
<dbReference type="PRINTS" id="PR00171">
    <property type="entry name" value="SUGRTRNSPORT"/>
</dbReference>
<dbReference type="eggNOG" id="KOG0254">
    <property type="taxonomic scope" value="Eukaryota"/>
</dbReference>
<dbReference type="AlphaFoldDB" id="F6HDJ2"/>
<dbReference type="PANTHER" id="PTHR48021">
    <property type="match status" value="1"/>
</dbReference>
<organism evidence="12 13">
    <name type="scientific">Vitis vinifera</name>
    <name type="common">Grape</name>
    <dbReference type="NCBI Taxonomy" id="29760"/>
    <lineage>
        <taxon>Eukaryota</taxon>
        <taxon>Viridiplantae</taxon>
        <taxon>Streptophyta</taxon>
        <taxon>Embryophyta</taxon>
        <taxon>Tracheophyta</taxon>
        <taxon>Spermatophyta</taxon>
        <taxon>Magnoliopsida</taxon>
        <taxon>eudicotyledons</taxon>
        <taxon>Gunneridae</taxon>
        <taxon>Pentapetalae</taxon>
        <taxon>rosids</taxon>
        <taxon>Vitales</taxon>
        <taxon>Vitaceae</taxon>
        <taxon>Viteae</taxon>
        <taxon>Vitis</taxon>
    </lineage>
</organism>
<dbReference type="InterPro" id="IPR050549">
    <property type="entry name" value="MFS_Trehalose_Transporter"/>
</dbReference>
<dbReference type="InterPro" id="IPR036259">
    <property type="entry name" value="MFS_trans_sf"/>
</dbReference>
<evidence type="ECO:0000313" key="12">
    <source>
        <dbReference type="EMBL" id="CCB50363.1"/>
    </source>
</evidence>
<feature type="transmembrane region" description="Helical" evidence="10">
    <location>
        <begin position="200"/>
        <end position="219"/>
    </location>
</feature>
<dbReference type="FunFam" id="1.20.1250.20:FF:000043">
    <property type="entry name" value="sugar transporter ERD6-like 6"/>
    <property type="match status" value="1"/>
</dbReference>
<dbReference type="InterPro" id="IPR005828">
    <property type="entry name" value="MFS_sugar_transport-like"/>
</dbReference>
<comment type="similarity">
    <text evidence="2 8">Belongs to the major facilitator superfamily. Sugar transporter (TC 2.A.1.1) family.</text>
</comment>
<feature type="region of interest" description="Disordered" evidence="9">
    <location>
        <begin position="1"/>
        <end position="44"/>
    </location>
</feature>
<evidence type="ECO:0000256" key="8">
    <source>
        <dbReference type="RuleBase" id="RU003346"/>
    </source>
</evidence>
<dbReference type="GO" id="GO:0051119">
    <property type="term" value="F:sugar transmembrane transporter activity"/>
    <property type="evidence" value="ECO:0007669"/>
    <property type="project" value="InterPro"/>
</dbReference>
<name>F6HDJ2_VITVI</name>
<evidence type="ECO:0000256" key="6">
    <source>
        <dbReference type="ARBA" id="ARBA00022989"/>
    </source>
</evidence>
<evidence type="ECO:0000256" key="5">
    <source>
        <dbReference type="ARBA" id="ARBA00022692"/>
    </source>
</evidence>
<evidence type="ECO:0000259" key="11">
    <source>
        <dbReference type="PROSITE" id="PS50850"/>
    </source>
</evidence>
<dbReference type="GO" id="GO:0016020">
    <property type="term" value="C:membrane"/>
    <property type="evidence" value="ECO:0000318"/>
    <property type="project" value="GO_Central"/>
</dbReference>
<keyword evidence="7 10" id="KW-0472">Membrane</keyword>
<dbReference type="InParanoid" id="F6HDJ2"/>
<keyword evidence="13" id="KW-1185">Reference proteome</keyword>
<evidence type="ECO:0000313" key="13">
    <source>
        <dbReference type="Proteomes" id="UP000009183"/>
    </source>
</evidence>
<dbReference type="CDD" id="cd17358">
    <property type="entry name" value="MFS_GLUT6_8_Class3_like"/>
    <property type="match status" value="1"/>
</dbReference>
<dbReference type="HOGENOM" id="CLU_001265_30_5_1"/>
<evidence type="ECO:0000256" key="10">
    <source>
        <dbReference type="SAM" id="Phobius"/>
    </source>
</evidence>
<feature type="transmembrane region" description="Helical" evidence="10">
    <location>
        <begin position="86"/>
        <end position="107"/>
    </location>
</feature>
<evidence type="ECO:0000256" key="4">
    <source>
        <dbReference type="ARBA" id="ARBA00022597"/>
    </source>
</evidence>
<feature type="transmembrane region" description="Helical" evidence="10">
    <location>
        <begin position="279"/>
        <end position="301"/>
    </location>
</feature>
<accession>F6HDJ2</accession>
<keyword evidence="4" id="KW-0762">Sugar transport</keyword>
<evidence type="ECO:0000256" key="3">
    <source>
        <dbReference type="ARBA" id="ARBA00022448"/>
    </source>
</evidence>
<comment type="subcellular location">
    <subcellularLocation>
        <location evidence="1">Membrane</location>
        <topology evidence="1">Multi-pass membrane protein</topology>
    </subcellularLocation>
</comment>
<dbReference type="InterPro" id="IPR044775">
    <property type="entry name" value="MFS_ERD6/Tret1-like"/>
</dbReference>
<feature type="transmembrane region" description="Helical" evidence="10">
    <location>
        <begin position="394"/>
        <end position="418"/>
    </location>
</feature>
<dbReference type="InterPro" id="IPR020846">
    <property type="entry name" value="MFS_dom"/>
</dbReference>
<feature type="transmembrane region" description="Helical" evidence="10">
    <location>
        <begin position="462"/>
        <end position="480"/>
    </location>
</feature>
<feature type="transmembrane region" description="Helical" evidence="10">
    <location>
        <begin position="119"/>
        <end position="140"/>
    </location>
</feature>
<dbReference type="Gene3D" id="1.20.1250.20">
    <property type="entry name" value="MFS general substrate transporter like domains"/>
    <property type="match status" value="1"/>
</dbReference>
<feature type="transmembrane region" description="Helical" evidence="10">
    <location>
        <begin position="430"/>
        <end position="450"/>
    </location>
</feature>
<dbReference type="Pfam" id="PF00083">
    <property type="entry name" value="Sugar_tr"/>
    <property type="match status" value="1"/>
</dbReference>
<feature type="transmembrane region" description="Helical" evidence="10">
    <location>
        <begin position="360"/>
        <end position="382"/>
    </location>
</feature>
<feature type="domain" description="Major facilitator superfamily (MFS) profile" evidence="11">
    <location>
        <begin position="50"/>
        <end position="484"/>
    </location>
</feature>
<dbReference type="SMR" id="F6HDJ2"/>
<dbReference type="PANTHER" id="PTHR48021:SF13">
    <property type="entry name" value="SUGAR TRANSPORTER ERD6-LIKE 7"/>
    <property type="match status" value="1"/>
</dbReference>
<dbReference type="PROSITE" id="PS50850">
    <property type="entry name" value="MFS"/>
    <property type="match status" value="1"/>
</dbReference>
<feature type="transmembrane region" description="Helical" evidence="10">
    <location>
        <begin position="147"/>
        <end position="166"/>
    </location>
</feature>
<protein>
    <recommendedName>
        <fullName evidence="11">Major facilitator superfamily (MFS) profile domain-containing protein</fullName>
    </recommendedName>
</protein>
<dbReference type="InterPro" id="IPR003663">
    <property type="entry name" value="Sugar/inositol_transpt"/>
</dbReference>
<evidence type="ECO:0000256" key="2">
    <source>
        <dbReference type="ARBA" id="ARBA00010992"/>
    </source>
</evidence>
<dbReference type="PaxDb" id="29760-VIT_05s0020g02260.t01"/>
<evidence type="ECO:0000256" key="9">
    <source>
        <dbReference type="SAM" id="MobiDB-lite"/>
    </source>
</evidence>
<dbReference type="NCBIfam" id="TIGR00879">
    <property type="entry name" value="SP"/>
    <property type="match status" value="1"/>
</dbReference>
<keyword evidence="3 8" id="KW-0813">Transport</keyword>
<dbReference type="GO" id="GO:0055085">
    <property type="term" value="P:transmembrane transport"/>
    <property type="evidence" value="ECO:0000318"/>
    <property type="project" value="GO_Central"/>
</dbReference>
<dbReference type="GO" id="GO:0022857">
    <property type="term" value="F:transmembrane transporter activity"/>
    <property type="evidence" value="ECO:0000318"/>
    <property type="project" value="GO_Central"/>
</dbReference>
<evidence type="ECO:0000256" key="7">
    <source>
        <dbReference type="ARBA" id="ARBA00023136"/>
    </source>
</evidence>
<reference evidence="13" key="1">
    <citation type="journal article" date="2007" name="Nature">
        <title>The grapevine genome sequence suggests ancestral hexaploidization in major angiosperm phyla.</title>
        <authorList>
            <consortium name="The French-Italian Public Consortium for Grapevine Genome Characterization."/>
            <person name="Jaillon O."/>
            <person name="Aury J.-M."/>
            <person name="Noel B."/>
            <person name="Policriti A."/>
            <person name="Clepet C."/>
            <person name="Casagrande A."/>
            <person name="Choisne N."/>
            <person name="Aubourg S."/>
            <person name="Vitulo N."/>
            <person name="Jubin C."/>
            <person name="Vezzi A."/>
            <person name="Legeai F."/>
            <person name="Hugueney P."/>
            <person name="Dasilva C."/>
            <person name="Horner D."/>
            <person name="Mica E."/>
            <person name="Jublot D."/>
            <person name="Poulain J."/>
            <person name="Bruyere C."/>
            <person name="Billault A."/>
            <person name="Segurens B."/>
            <person name="Gouyvenoux M."/>
            <person name="Ugarte E."/>
            <person name="Cattonaro F."/>
            <person name="Anthouard V."/>
            <person name="Vico V."/>
            <person name="Del Fabbro C."/>
            <person name="Alaux M."/>
            <person name="Di Gaspero G."/>
            <person name="Dumas V."/>
            <person name="Felice N."/>
            <person name="Paillard S."/>
            <person name="Juman I."/>
            <person name="Moroldo M."/>
            <person name="Scalabrin S."/>
            <person name="Canaguier A."/>
            <person name="Le Clainche I."/>
            <person name="Malacrida G."/>
            <person name="Durand E."/>
            <person name="Pesole G."/>
            <person name="Laucou V."/>
            <person name="Chatelet P."/>
            <person name="Merdinoglu D."/>
            <person name="Delledonne M."/>
            <person name="Pezzotti M."/>
            <person name="Lecharny A."/>
            <person name="Scarpelli C."/>
            <person name="Artiguenave F."/>
            <person name="Pe M.E."/>
            <person name="Valle G."/>
            <person name="Morgante M."/>
            <person name="Caboche M."/>
            <person name="Adam-Blondon A.-F."/>
            <person name="Weissenbach J."/>
            <person name="Quetier F."/>
            <person name="Wincker P."/>
        </authorList>
    </citation>
    <scope>NUCLEOTIDE SEQUENCE [LARGE SCALE GENOMIC DNA]</scope>
    <source>
        <strain evidence="13">cv. Pinot noir / PN40024</strain>
    </source>
</reference>
<feature type="transmembrane region" description="Helical" evidence="10">
    <location>
        <begin position="333"/>
        <end position="353"/>
    </location>
</feature>
<keyword evidence="6 10" id="KW-1133">Transmembrane helix</keyword>